<dbReference type="RefSeq" id="WP_016470582.1">
    <property type="nucleotide sequence ID" value="NZ_BBQG01000008.1"/>
</dbReference>
<proteinExistence type="predicted"/>
<organism evidence="2 3">
    <name type="scientific">Streptomyces albus</name>
    <dbReference type="NCBI Taxonomy" id="1888"/>
    <lineage>
        <taxon>Bacteria</taxon>
        <taxon>Bacillati</taxon>
        <taxon>Actinomycetota</taxon>
        <taxon>Actinomycetes</taxon>
        <taxon>Kitasatosporales</taxon>
        <taxon>Streptomycetaceae</taxon>
        <taxon>Streptomyces</taxon>
    </lineage>
</organism>
<protein>
    <submittedName>
        <fullName evidence="2">Uncharacterized protein</fullName>
    </submittedName>
</protein>
<dbReference type="GeneID" id="75180596"/>
<dbReference type="AlphaFoldDB" id="A0A6C1C944"/>
<comment type="caution">
    <text evidence="2">The sequence shown here is derived from an EMBL/GenBank/DDBJ whole genome shotgun (WGS) entry which is preliminary data.</text>
</comment>
<feature type="region of interest" description="Disordered" evidence="1">
    <location>
        <begin position="89"/>
        <end position="121"/>
    </location>
</feature>
<evidence type="ECO:0000313" key="2">
    <source>
        <dbReference type="EMBL" id="TGG80590.1"/>
    </source>
</evidence>
<evidence type="ECO:0000256" key="1">
    <source>
        <dbReference type="SAM" id="MobiDB-lite"/>
    </source>
</evidence>
<sequence>MADSVLVRCPVCRREHHYAPPVYPCGCGAPVALPLLTSVAATQVRHRTWAGSWISVRCPACGRVDEWPQPELGCGCGTTLRVPVAREPADDAPAPVRRQPAAEGLAAAPPRQPVPRPPFRPVTIRTAQDARRAAAEYLRWLGFEQVQVAARTPASGIDVRGTGVLAHVDPSTAPAGLRAVETLWLNGLNDSAEAVCFALAGYAPEARERADELALPLFVLDLTGTPSPVNDAAHHLLRTRR</sequence>
<dbReference type="Proteomes" id="UP000298111">
    <property type="component" value="Unassembled WGS sequence"/>
</dbReference>
<gene>
    <name evidence="2" type="ORF">D8771_22720</name>
</gene>
<accession>A0A6C1C944</accession>
<feature type="compositionally biased region" description="Pro residues" evidence="1">
    <location>
        <begin position="110"/>
        <end position="120"/>
    </location>
</feature>
<dbReference type="EMBL" id="RCIY01000069">
    <property type="protein sequence ID" value="TGG80590.1"/>
    <property type="molecule type" value="Genomic_DNA"/>
</dbReference>
<reference evidence="2 3" key="1">
    <citation type="submission" date="2018-10" db="EMBL/GenBank/DDBJ databases">
        <title>Isolation of pseudouridimycin from Streptomyces albus DSM 40763.</title>
        <authorList>
            <person name="Rosenqvist P."/>
            <person name="Metsae-Ketelae M."/>
            <person name="Virta P."/>
        </authorList>
    </citation>
    <scope>NUCLEOTIDE SEQUENCE [LARGE SCALE GENOMIC DNA]</scope>
    <source>
        <strain evidence="2 3">DSM 40763</strain>
    </source>
</reference>
<name>A0A6C1C944_9ACTN</name>
<evidence type="ECO:0000313" key="3">
    <source>
        <dbReference type="Proteomes" id="UP000298111"/>
    </source>
</evidence>